<keyword evidence="2" id="KW-1185">Reference proteome</keyword>
<protein>
    <submittedName>
        <fullName evidence="1 3">Uncharacterized protein</fullName>
    </submittedName>
</protein>
<reference evidence="1 2" key="2">
    <citation type="submission" date="2018-11" db="EMBL/GenBank/DDBJ databases">
        <authorList>
            <consortium name="Pathogen Informatics"/>
        </authorList>
    </citation>
    <scope>NUCLEOTIDE SEQUENCE [LARGE SCALE GENOMIC DNA]</scope>
</reference>
<dbReference type="EMBL" id="UZAG01018614">
    <property type="protein sequence ID" value="VDO40329.1"/>
    <property type="molecule type" value="Genomic_DNA"/>
</dbReference>
<evidence type="ECO:0000313" key="2">
    <source>
        <dbReference type="Proteomes" id="UP000280834"/>
    </source>
</evidence>
<sequence>MKTSINLTSKNKVINDHTNNNQSVILVSTRVGAYATGRTTKFEKHDTHMSKFTFSGQTISITCCKKVDHEVARELQ</sequence>
<reference evidence="3" key="1">
    <citation type="submission" date="2017-02" db="UniProtKB">
        <authorList>
            <consortium name="WormBaseParasite"/>
        </authorList>
    </citation>
    <scope>IDENTIFICATION</scope>
</reference>
<gene>
    <name evidence="1" type="ORF">BTMF_LOCUS11809</name>
</gene>
<proteinExistence type="predicted"/>
<name>A0A0R3R1C1_9BILA</name>
<accession>A0A0R3R1C1</accession>
<dbReference type="AlphaFoldDB" id="A0A0R3R1C1"/>
<dbReference type="Proteomes" id="UP000280834">
    <property type="component" value="Unassembled WGS sequence"/>
</dbReference>
<dbReference type="WBParaSite" id="BTMF_0001380801-mRNA-1">
    <property type="protein sequence ID" value="BTMF_0001380801-mRNA-1"/>
    <property type="gene ID" value="BTMF_0001380801"/>
</dbReference>
<evidence type="ECO:0000313" key="3">
    <source>
        <dbReference type="WBParaSite" id="BTMF_0001380801-mRNA-1"/>
    </source>
</evidence>
<evidence type="ECO:0000313" key="1">
    <source>
        <dbReference type="EMBL" id="VDO40329.1"/>
    </source>
</evidence>
<organism evidence="3">
    <name type="scientific">Brugia timori</name>
    <dbReference type="NCBI Taxonomy" id="42155"/>
    <lineage>
        <taxon>Eukaryota</taxon>
        <taxon>Metazoa</taxon>
        <taxon>Ecdysozoa</taxon>
        <taxon>Nematoda</taxon>
        <taxon>Chromadorea</taxon>
        <taxon>Rhabditida</taxon>
        <taxon>Spirurina</taxon>
        <taxon>Spiruromorpha</taxon>
        <taxon>Filarioidea</taxon>
        <taxon>Onchocercidae</taxon>
        <taxon>Brugia</taxon>
    </lineage>
</organism>